<reference evidence="5" key="1">
    <citation type="submission" date="2018-05" db="EMBL/GenBank/DDBJ databases">
        <authorList>
            <person name="Lanie J.A."/>
            <person name="Ng W.-L."/>
            <person name="Kazmierczak K.M."/>
            <person name="Andrzejewski T.M."/>
            <person name="Davidsen T.M."/>
            <person name="Wayne K.J."/>
            <person name="Tettelin H."/>
            <person name="Glass J.I."/>
            <person name="Rusch D."/>
            <person name="Podicherti R."/>
            <person name="Tsui H.-C.T."/>
            <person name="Winkler M.E."/>
        </authorList>
    </citation>
    <scope>NUCLEOTIDE SEQUENCE</scope>
    <source>
        <strain evidence="5">ZC4RG45</strain>
    </source>
</reference>
<evidence type="ECO:0000259" key="4">
    <source>
        <dbReference type="Pfam" id="PF00905"/>
    </source>
</evidence>
<feature type="compositionally biased region" description="Basic and acidic residues" evidence="3">
    <location>
        <begin position="227"/>
        <end position="239"/>
    </location>
</feature>
<evidence type="ECO:0000256" key="3">
    <source>
        <dbReference type="SAM" id="MobiDB-lite"/>
    </source>
</evidence>
<protein>
    <recommendedName>
        <fullName evidence="4">Penicillin-binding protein transpeptidase domain-containing protein</fullName>
    </recommendedName>
</protein>
<name>A0A2W4IUI8_9PSEU</name>
<accession>A0A2W4IUI8</accession>
<dbReference type="GO" id="GO:0009252">
    <property type="term" value="P:peptidoglycan biosynthetic process"/>
    <property type="evidence" value="ECO:0007669"/>
    <property type="project" value="TreeGrafter"/>
</dbReference>
<dbReference type="InterPro" id="IPR001460">
    <property type="entry name" value="PCN-bd_Tpept"/>
</dbReference>
<dbReference type="SUPFAM" id="SSF56601">
    <property type="entry name" value="beta-lactamase/transpeptidase-like"/>
    <property type="match status" value="1"/>
</dbReference>
<dbReference type="InterPro" id="IPR012338">
    <property type="entry name" value="Beta-lactam/transpept-like"/>
</dbReference>
<dbReference type="Gene3D" id="3.40.710.10">
    <property type="entry name" value="DD-peptidase/beta-lactamase superfamily"/>
    <property type="match status" value="1"/>
</dbReference>
<gene>
    <name evidence="5" type="ORF">DIU77_18145</name>
</gene>
<feature type="compositionally biased region" description="Acidic residues" evidence="3">
    <location>
        <begin position="216"/>
        <end position="226"/>
    </location>
</feature>
<evidence type="ECO:0000313" key="5">
    <source>
        <dbReference type="EMBL" id="PZM90271.1"/>
    </source>
</evidence>
<keyword evidence="1" id="KW-0328">Glycosyltransferase</keyword>
<dbReference type="EMBL" id="QGUI01000880">
    <property type="protein sequence ID" value="PZM90271.1"/>
    <property type="molecule type" value="Genomic_DNA"/>
</dbReference>
<organism evidence="5">
    <name type="scientific">Thermocrispum agreste</name>
    <dbReference type="NCBI Taxonomy" id="37925"/>
    <lineage>
        <taxon>Bacteria</taxon>
        <taxon>Bacillati</taxon>
        <taxon>Actinomycetota</taxon>
        <taxon>Actinomycetes</taxon>
        <taxon>Pseudonocardiales</taxon>
        <taxon>Pseudonocardiaceae</taxon>
        <taxon>Thermocrispum</taxon>
    </lineage>
</organism>
<dbReference type="Pfam" id="PF00905">
    <property type="entry name" value="Transpeptidase"/>
    <property type="match status" value="1"/>
</dbReference>
<dbReference type="GO" id="GO:0008955">
    <property type="term" value="F:peptidoglycan glycosyltransferase activity"/>
    <property type="evidence" value="ECO:0007669"/>
    <property type="project" value="TreeGrafter"/>
</dbReference>
<proteinExistence type="predicted"/>
<comment type="caution">
    <text evidence="5">The sequence shown here is derived from an EMBL/GenBank/DDBJ whole genome shotgun (WGS) entry which is preliminary data.</text>
</comment>
<sequence>MKPSGVVQALKEAGVQNTSKLSETSVNIAIGGGDNMISPKDMAAAYATFAAQGIQRDAHFVSKITTADGEVVYQAHDKSKGKPAFDPNEEKSKQIAGNVTMTLEPVLSYSGLECANGRACAGKTGTHEAREPYSDQNSQAWMVGYSRQLSTAVWVGDSALNPIKNKDGRIIYGRGLPGEIWQKFMDAYHEKLENLPFDEVEVIGEAAPPPPQPENTPDEEEEEEPEQEKPEHSRPERPRPPQGPPSQQEPPPSSPEPSPTDPTVPCRPPFCQPDDPPPPGGDNPESERGLNAA</sequence>
<dbReference type="InterPro" id="IPR050396">
    <property type="entry name" value="Glycosyltr_51/Transpeptidase"/>
</dbReference>
<feature type="compositionally biased region" description="Pro residues" evidence="3">
    <location>
        <begin position="240"/>
        <end position="281"/>
    </location>
</feature>
<dbReference type="GO" id="GO:0030288">
    <property type="term" value="C:outer membrane-bounded periplasmic space"/>
    <property type="evidence" value="ECO:0007669"/>
    <property type="project" value="TreeGrafter"/>
</dbReference>
<evidence type="ECO:0000256" key="1">
    <source>
        <dbReference type="ARBA" id="ARBA00022676"/>
    </source>
</evidence>
<dbReference type="AlphaFoldDB" id="A0A2W4IUI8"/>
<keyword evidence="2" id="KW-0808">Transferase</keyword>
<dbReference type="PANTHER" id="PTHR32282:SF34">
    <property type="entry name" value="PENICILLIN-BINDING PROTEIN 1A"/>
    <property type="match status" value="1"/>
</dbReference>
<feature type="region of interest" description="Disordered" evidence="3">
    <location>
        <begin position="204"/>
        <end position="293"/>
    </location>
</feature>
<dbReference type="PANTHER" id="PTHR32282">
    <property type="entry name" value="BINDING PROTEIN TRANSPEPTIDASE, PUTATIVE-RELATED"/>
    <property type="match status" value="1"/>
</dbReference>
<evidence type="ECO:0000256" key="2">
    <source>
        <dbReference type="ARBA" id="ARBA00022679"/>
    </source>
</evidence>
<dbReference type="GO" id="GO:0008658">
    <property type="term" value="F:penicillin binding"/>
    <property type="evidence" value="ECO:0007669"/>
    <property type="project" value="InterPro"/>
</dbReference>
<feature type="domain" description="Penicillin-binding protein transpeptidase" evidence="4">
    <location>
        <begin position="9"/>
        <end position="155"/>
    </location>
</feature>